<feature type="compositionally biased region" description="Acidic residues" evidence="1">
    <location>
        <begin position="61"/>
        <end position="72"/>
    </location>
</feature>
<gene>
    <name evidence="3" type="ORF">EG328_005825</name>
</gene>
<keyword evidence="2" id="KW-1133">Transmembrane helix</keyword>
<accession>A0A8H3YW04</accession>
<dbReference type="AlphaFoldDB" id="A0A8H3YW04"/>
<name>A0A8H3YW04_VENIN</name>
<comment type="caution">
    <text evidence="3">The sequence shown here is derived from an EMBL/GenBank/DDBJ whole genome shotgun (WGS) entry which is preliminary data.</text>
</comment>
<keyword evidence="2" id="KW-0812">Transmembrane</keyword>
<reference evidence="3 4" key="1">
    <citation type="submission" date="2018-12" db="EMBL/GenBank/DDBJ databases">
        <title>Venturia inaequalis Genome Resource.</title>
        <authorList>
            <person name="Lichtner F.J."/>
        </authorList>
    </citation>
    <scope>NUCLEOTIDE SEQUENCE [LARGE SCALE GENOMIC DNA]</scope>
    <source>
        <strain evidence="3 4">120213</strain>
    </source>
</reference>
<evidence type="ECO:0000256" key="2">
    <source>
        <dbReference type="SAM" id="Phobius"/>
    </source>
</evidence>
<evidence type="ECO:0000256" key="1">
    <source>
        <dbReference type="SAM" id="MobiDB-lite"/>
    </source>
</evidence>
<dbReference type="EMBL" id="WNWS01000308">
    <property type="protein sequence ID" value="KAE9971126.1"/>
    <property type="molecule type" value="Genomic_DNA"/>
</dbReference>
<organism evidence="3 4">
    <name type="scientific">Venturia inaequalis</name>
    <name type="common">Apple scab fungus</name>
    <dbReference type="NCBI Taxonomy" id="5025"/>
    <lineage>
        <taxon>Eukaryota</taxon>
        <taxon>Fungi</taxon>
        <taxon>Dikarya</taxon>
        <taxon>Ascomycota</taxon>
        <taxon>Pezizomycotina</taxon>
        <taxon>Dothideomycetes</taxon>
        <taxon>Pleosporomycetidae</taxon>
        <taxon>Venturiales</taxon>
        <taxon>Venturiaceae</taxon>
        <taxon>Venturia</taxon>
    </lineage>
</organism>
<sequence length="230" mass="24766">MRTREIFLTIALFLIILTAGALLYYFFVLGDVEMGALRRGDSWSTVVTDGEGEGQERYQDDDGDGGAGEETEIERQGSDEIRREASLGILPCLAILFGKCITSNPKIVRVGQGGFATPMSLVYVGDVISSLLLSLSQLLTTSEHIIGLIAITYCTAVLGLAGVTFLDIWGEAMEGGGGEMALERLLRVDEAVERVNGVIDPVMAAVVEPVLEILRVPGVRPRHAYSNLTC</sequence>
<evidence type="ECO:0000313" key="4">
    <source>
        <dbReference type="Proteomes" id="UP000447873"/>
    </source>
</evidence>
<feature type="transmembrane region" description="Helical" evidence="2">
    <location>
        <begin position="6"/>
        <end position="29"/>
    </location>
</feature>
<protein>
    <submittedName>
        <fullName evidence="3">Uncharacterized protein</fullName>
    </submittedName>
</protein>
<feature type="transmembrane region" description="Helical" evidence="2">
    <location>
        <begin position="145"/>
        <end position="166"/>
    </location>
</feature>
<feature type="region of interest" description="Disordered" evidence="1">
    <location>
        <begin position="47"/>
        <end position="77"/>
    </location>
</feature>
<evidence type="ECO:0000313" key="3">
    <source>
        <dbReference type="EMBL" id="KAE9971126.1"/>
    </source>
</evidence>
<keyword evidence="2" id="KW-0472">Membrane</keyword>
<proteinExistence type="predicted"/>
<dbReference type="Proteomes" id="UP000447873">
    <property type="component" value="Unassembled WGS sequence"/>
</dbReference>